<dbReference type="InterPro" id="IPR012296">
    <property type="entry name" value="Nuclease_put_TT1808"/>
</dbReference>
<evidence type="ECO:0000313" key="3">
    <source>
        <dbReference type="Proteomes" id="UP000190626"/>
    </source>
</evidence>
<dbReference type="EMBL" id="MBTG01000072">
    <property type="protein sequence ID" value="OPH46930.1"/>
    <property type="molecule type" value="Genomic_DNA"/>
</dbReference>
<dbReference type="RefSeq" id="WP_079421253.1">
    <property type="nucleotide sequence ID" value="NZ_MBTG01000072.1"/>
</dbReference>
<dbReference type="CDD" id="cd06260">
    <property type="entry name" value="DUF820-like"/>
    <property type="match status" value="1"/>
</dbReference>
<organism evidence="2 3">
    <name type="scientific">Paenibacillus ferrarius</name>
    <dbReference type="NCBI Taxonomy" id="1469647"/>
    <lineage>
        <taxon>Bacteria</taxon>
        <taxon>Bacillati</taxon>
        <taxon>Bacillota</taxon>
        <taxon>Bacilli</taxon>
        <taxon>Bacillales</taxon>
        <taxon>Paenibacillaceae</taxon>
        <taxon>Paenibacillus</taxon>
    </lineage>
</organism>
<comment type="caution">
    <text evidence="2">The sequence shown here is derived from an EMBL/GenBank/DDBJ whole genome shotgun (WGS) entry which is preliminary data.</text>
</comment>
<dbReference type="Proteomes" id="UP000190626">
    <property type="component" value="Unassembled WGS sequence"/>
</dbReference>
<dbReference type="GO" id="GO:0004519">
    <property type="term" value="F:endonuclease activity"/>
    <property type="evidence" value="ECO:0007669"/>
    <property type="project" value="UniProtKB-KW"/>
</dbReference>
<dbReference type="OrthoDB" id="9808428at2"/>
<keyword evidence="2" id="KW-0378">Hydrolase</keyword>
<dbReference type="PANTHER" id="PTHR36558:SF1">
    <property type="entry name" value="RESTRICTION ENDONUCLEASE DOMAIN-CONTAINING PROTEIN-RELATED"/>
    <property type="match status" value="1"/>
</dbReference>
<keyword evidence="3" id="KW-1185">Reference proteome</keyword>
<dbReference type="SUPFAM" id="SSF52980">
    <property type="entry name" value="Restriction endonuclease-like"/>
    <property type="match status" value="1"/>
</dbReference>
<feature type="domain" description="Putative restriction endonuclease" evidence="1">
    <location>
        <begin position="13"/>
        <end position="171"/>
    </location>
</feature>
<sequence length="191" mass="21890">MKVPEQDHRYKFQDLLEWEGRWELINGVPFNMTSAPSTTHQRILRSMFLELHTCLQGSSCEVFIAPFDVRLSETEEYDNPDTVCQPDLTVICNPTQIDDKGGKGAPKLIVEILSPSTAIKDRNQKFKTYEKFGVLEYWIVDPAHQTVEVYGLEQGLFQKREVFGKEDNLRSFAFSACVFDLGSILYNGDIK</sequence>
<reference evidence="3" key="1">
    <citation type="submission" date="2016-07" db="EMBL/GenBank/DDBJ databases">
        <authorList>
            <person name="Florea S."/>
            <person name="Webb J.S."/>
            <person name="Jaromczyk J."/>
            <person name="Schardl C.L."/>
        </authorList>
    </citation>
    <scope>NUCLEOTIDE SEQUENCE [LARGE SCALE GENOMIC DNA]</scope>
    <source>
        <strain evidence="3">CY1</strain>
    </source>
</reference>
<proteinExistence type="predicted"/>
<dbReference type="PANTHER" id="PTHR36558">
    <property type="entry name" value="GLR1098 PROTEIN"/>
    <property type="match status" value="1"/>
</dbReference>
<gene>
    <name evidence="2" type="ORF">BC351_13475</name>
</gene>
<dbReference type="STRING" id="1469647.BC351_13475"/>
<dbReference type="Gene3D" id="3.90.1570.10">
    <property type="entry name" value="tt1808, chain A"/>
    <property type="match status" value="1"/>
</dbReference>
<dbReference type="InterPro" id="IPR008538">
    <property type="entry name" value="Uma2"/>
</dbReference>
<dbReference type="AlphaFoldDB" id="A0A1V4H7R1"/>
<keyword evidence="2" id="KW-0540">Nuclease</keyword>
<name>A0A1V4H7R1_9BACL</name>
<evidence type="ECO:0000313" key="2">
    <source>
        <dbReference type="EMBL" id="OPH46930.1"/>
    </source>
</evidence>
<protein>
    <submittedName>
        <fullName evidence="2">Endonuclease</fullName>
    </submittedName>
</protein>
<accession>A0A1V4H7R1</accession>
<dbReference type="Pfam" id="PF05685">
    <property type="entry name" value="Uma2"/>
    <property type="match status" value="1"/>
</dbReference>
<dbReference type="InterPro" id="IPR011335">
    <property type="entry name" value="Restrct_endonuc-II-like"/>
</dbReference>
<evidence type="ECO:0000259" key="1">
    <source>
        <dbReference type="Pfam" id="PF05685"/>
    </source>
</evidence>
<keyword evidence="2" id="KW-0255">Endonuclease</keyword>